<keyword evidence="3" id="KW-1185">Reference proteome</keyword>
<gene>
    <name evidence="2" type="ORF">BpHYR1_033695</name>
</gene>
<evidence type="ECO:0000313" key="2">
    <source>
        <dbReference type="EMBL" id="RNA36206.1"/>
    </source>
</evidence>
<dbReference type="STRING" id="10195.A0A3M7SKC8"/>
<dbReference type="EMBL" id="REGN01001213">
    <property type="protein sequence ID" value="RNA36206.1"/>
    <property type="molecule type" value="Genomic_DNA"/>
</dbReference>
<dbReference type="InterPro" id="IPR040067">
    <property type="entry name" value="WDR47"/>
</dbReference>
<dbReference type="Proteomes" id="UP000276133">
    <property type="component" value="Unassembled WGS sequence"/>
</dbReference>
<dbReference type="AlphaFoldDB" id="A0A3M7SKC8"/>
<dbReference type="OrthoDB" id="187712at2759"/>
<evidence type="ECO:0000259" key="1">
    <source>
        <dbReference type="PROSITE" id="PS50897"/>
    </source>
</evidence>
<comment type="caution">
    <text evidence="2">The sequence shown here is derived from an EMBL/GenBank/DDBJ whole genome shotgun (WGS) entry which is preliminary data.</text>
</comment>
<organism evidence="2 3">
    <name type="scientific">Brachionus plicatilis</name>
    <name type="common">Marine rotifer</name>
    <name type="synonym">Brachionus muelleri</name>
    <dbReference type="NCBI Taxonomy" id="10195"/>
    <lineage>
        <taxon>Eukaryota</taxon>
        <taxon>Metazoa</taxon>
        <taxon>Spiralia</taxon>
        <taxon>Gnathifera</taxon>
        <taxon>Rotifera</taxon>
        <taxon>Eurotatoria</taxon>
        <taxon>Monogononta</taxon>
        <taxon>Pseudotrocha</taxon>
        <taxon>Ploima</taxon>
        <taxon>Brachionidae</taxon>
        <taxon>Brachionus</taxon>
    </lineage>
</organism>
<name>A0A3M7SKC8_BRAPC</name>
<proteinExistence type="predicted"/>
<dbReference type="PROSITE" id="PS50896">
    <property type="entry name" value="LISH"/>
    <property type="match status" value="1"/>
</dbReference>
<dbReference type="InterPro" id="IPR006595">
    <property type="entry name" value="CTLH_C"/>
</dbReference>
<dbReference type="SMART" id="SM00668">
    <property type="entry name" value="CTLH"/>
    <property type="match status" value="1"/>
</dbReference>
<feature type="non-terminal residue" evidence="2">
    <location>
        <position position="147"/>
    </location>
</feature>
<evidence type="ECO:0000313" key="3">
    <source>
        <dbReference type="Proteomes" id="UP000276133"/>
    </source>
</evidence>
<protein>
    <submittedName>
        <fullName evidence="2">WD G-beta repeat</fullName>
    </submittedName>
</protein>
<dbReference type="PANTHER" id="PTHR19863">
    <property type="entry name" value="NEMITIN (NEURONAL ENRICHED MAP INTERACTING PROTEIN) HOMOLOG"/>
    <property type="match status" value="1"/>
</dbReference>
<dbReference type="PROSITE" id="PS50897">
    <property type="entry name" value="CTLH"/>
    <property type="match status" value="1"/>
</dbReference>
<reference evidence="2 3" key="1">
    <citation type="journal article" date="2018" name="Sci. Rep.">
        <title>Genomic signatures of local adaptation to the degree of environmental predictability in rotifers.</title>
        <authorList>
            <person name="Franch-Gras L."/>
            <person name="Hahn C."/>
            <person name="Garcia-Roger E.M."/>
            <person name="Carmona M.J."/>
            <person name="Serra M."/>
            <person name="Gomez A."/>
        </authorList>
    </citation>
    <scope>NUCLEOTIDE SEQUENCE [LARGE SCALE GENOMIC DNA]</scope>
    <source>
        <strain evidence="2">HYR1</strain>
    </source>
</reference>
<feature type="domain" description="CTLH" evidence="1">
    <location>
        <begin position="59"/>
        <end position="116"/>
    </location>
</feature>
<dbReference type="InterPro" id="IPR006594">
    <property type="entry name" value="LisH"/>
</dbReference>
<accession>A0A3M7SKC8</accession>
<dbReference type="PANTHER" id="PTHR19863:SF5">
    <property type="entry name" value="WD REPEAT-CONTAINING PROTEIN 47"/>
    <property type="match status" value="1"/>
</dbReference>
<sequence>MSHQQQPQPPPPPHHSMKIAVNMAEKDIIKLILEFLANRELNIAMLDLERETGIINHQYSDDELFLRQLILDGQWDDAIEFVQPLKQIELFDHKQFYFTVLKYQYLELLCLKLEAGQHDNQLSVEQLVAYLNDLKQYAPTDDDYKKL</sequence>